<dbReference type="EMBL" id="MJEH01000018">
    <property type="protein sequence ID" value="OEH93019.1"/>
    <property type="molecule type" value="Genomic_DNA"/>
</dbReference>
<dbReference type="CDD" id="cd21140">
    <property type="entry name" value="Cas6_I-like"/>
    <property type="match status" value="1"/>
</dbReference>
<keyword evidence="4" id="KW-1185">Reference proteome</keyword>
<dbReference type="OrthoDB" id="45555at2"/>
<dbReference type="InterPro" id="IPR045747">
    <property type="entry name" value="CRISPR-assoc_prot_Cas6_N_sf"/>
</dbReference>
<dbReference type="AlphaFoldDB" id="A0A1E5LG15"/>
<dbReference type="Gene3D" id="3.30.70.1890">
    <property type="match status" value="1"/>
</dbReference>
<organism evidence="3 4">
    <name type="scientific">Bacillus solimangrovi</name>
    <dbReference type="NCBI Taxonomy" id="1305675"/>
    <lineage>
        <taxon>Bacteria</taxon>
        <taxon>Bacillati</taxon>
        <taxon>Bacillota</taxon>
        <taxon>Bacilli</taxon>
        <taxon>Bacillales</taxon>
        <taxon>Bacillaceae</taxon>
        <taxon>Bacillus</taxon>
    </lineage>
</organism>
<gene>
    <name evidence="3" type="ORF">BFG57_13770</name>
</gene>
<evidence type="ECO:0000256" key="1">
    <source>
        <dbReference type="ARBA" id="ARBA00023118"/>
    </source>
</evidence>
<evidence type="ECO:0000313" key="3">
    <source>
        <dbReference type="EMBL" id="OEH93019.1"/>
    </source>
</evidence>
<dbReference type="NCBIfam" id="TIGR01877">
    <property type="entry name" value="cas_cas6"/>
    <property type="match status" value="1"/>
</dbReference>
<reference evidence="3 4" key="1">
    <citation type="submission" date="2016-08" db="EMBL/GenBank/DDBJ databases">
        <title>Genome of Bacillus solimangrovi GH2-4.</title>
        <authorList>
            <person name="Lim S."/>
            <person name="Kim B.-C."/>
        </authorList>
    </citation>
    <scope>NUCLEOTIDE SEQUENCE [LARGE SCALE GENOMIC DNA]</scope>
    <source>
        <strain evidence="3 4">GH2-4</strain>
    </source>
</reference>
<accession>A0A1E5LG15</accession>
<sequence length="246" mass="28624">MRIQISFSGDCLPLYYRMGMLSIVKEALSQSDESYFKRIFESNNKMKPFGYAVYLKDFSFQDDIIKVSGFNMIVSSSDFEFMFHFHNGIQKIKTIRYKEFKWTRENVRVLNEHPISSEKVLFKTLSPLLIESKDGKPLSPTDKDYEKEFNYYSNLVVENMLNRSLHKRIKVTPLSMKKVVIKESNSKLIDSGDNSQKIYFTAYKGYLMLEGHPDDLMCLYQNGSSKSRSYGFGLLDVEMERGEVVG</sequence>
<dbReference type="Pfam" id="PF01881">
    <property type="entry name" value="Cas_Cas6_C"/>
    <property type="match status" value="1"/>
</dbReference>
<keyword evidence="1" id="KW-0051">Antiviral defense</keyword>
<proteinExistence type="predicted"/>
<feature type="domain" description="CRISPR associated protein Cas6 C-terminal" evidence="2">
    <location>
        <begin position="111"/>
        <end position="237"/>
    </location>
</feature>
<dbReference type="Gene3D" id="3.30.70.1900">
    <property type="match status" value="1"/>
</dbReference>
<dbReference type="InterPro" id="IPR010156">
    <property type="entry name" value="CRISPR-assoc_prot_Cas6"/>
</dbReference>
<dbReference type="Proteomes" id="UP000095209">
    <property type="component" value="Unassembled WGS sequence"/>
</dbReference>
<protein>
    <submittedName>
        <fullName evidence="3">CRISPR-associated endoribonuclease Cas6</fullName>
    </submittedName>
</protein>
<dbReference type="GO" id="GO:0051607">
    <property type="term" value="P:defense response to virus"/>
    <property type="evidence" value="ECO:0007669"/>
    <property type="project" value="UniProtKB-KW"/>
</dbReference>
<dbReference type="PANTHER" id="PTHR36984:SF3">
    <property type="entry name" value="CRISPR-ASSOCIATED ENDORIBONUCLEASE CAS6"/>
    <property type="match status" value="1"/>
</dbReference>
<evidence type="ECO:0000259" key="2">
    <source>
        <dbReference type="Pfam" id="PF01881"/>
    </source>
</evidence>
<dbReference type="PANTHER" id="PTHR36984">
    <property type="entry name" value="CRISPR-ASSOCIATED ENDORIBONUCLEASE CAS6 1"/>
    <property type="match status" value="1"/>
</dbReference>
<dbReference type="GO" id="GO:0016788">
    <property type="term" value="F:hydrolase activity, acting on ester bonds"/>
    <property type="evidence" value="ECO:0007669"/>
    <property type="project" value="InterPro"/>
</dbReference>
<dbReference type="STRING" id="1305675.BFG57_13770"/>
<dbReference type="InterPro" id="IPR049435">
    <property type="entry name" value="Cas_Cas6_C"/>
</dbReference>
<name>A0A1E5LG15_9BACI</name>
<dbReference type="RefSeq" id="WP_069716920.1">
    <property type="nucleotide sequence ID" value="NZ_MJEH01000018.1"/>
</dbReference>
<evidence type="ECO:0000313" key="4">
    <source>
        <dbReference type="Proteomes" id="UP000095209"/>
    </source>
</evidence>
<comment type="caution">
    <text evidence="3">The sequence shown here is derived from an EMBL/GenBank/DDBJ whole genome shotgun (WGS) entry which is preliminary data.</text>
</comment>